<feature type="transmembrane region" description="Helical" evidence="12">
    <location>
        <begin position="205"/>
        <end position="222"/>
    </location>
</feature>
<dbReference type="Gene3D" id="1.20.120.1630">
    <property type="match status" value="1"/>
</dbReference>
<comment type="catalytic activity">
    <reaction evidence="12">
        <text>[protein]-C-terminal S-[(2E,6E)-farnesyl]-L-cysteine + S-adenosyl-L-methionine = [protein]-C-terminal S-[(2E,6E)-farnesyl]-L-cysteine methyl ester + S-adenosyl-L-homocysteine</text>
        <dbReference type="Rhea" id="RHEA:21672"/>
        <dbReference type="Rhea" id="RHEA-COMP:12125"/>
        <dbReference type="Rhea" id="RHEA-COMP:12126"/>
        <dbReference type="ChEBI" id="CHEBI:57856"/>
        <dbReference type="ChEBI" id="CHEBI:59789"/>
        <dbReference type="ChEBI" id="CHEBI:90510"/>
        <dbReference type="ChEBI" id="CHEBI:90511"/>
        <dbReference type="EC" id="2.1.1.100"/>
    </reaction>
</comment>
<dbReference type="GO" id="GO:0032259">
    <property type="term" value="P:methylation"/>
    <property type="evidence" value="ECO:0007669"/>
    <property type="project" value="UniProtKB-KW"/>
</dbReference>
<keyword evidence="12" id="KW-0808">Transferase</keyword>
<dbReference type="SUPFAM" id="SSF57667">
    <property type="entry name" value="beta-beta-alpha zinc fingers"/>
    <property type="match status" value="1"/>
</dbReference>
<evidence type="ECO:0000256" key="10">
    <source>
        <dbReference type="ARBA" id="ARBA00023163"/>
    </source>
</evidence>
<evidence type="ECO:0000256" key="2">
    <source>
        <dbReference type="ARBA" id="ARBA00022692"/>
    </source>
</evidence>
<feature type="transmembrane region" description="Helical" evidence="12">
    <location>
        <begin position="312"/>
        <end position="331"/>
    </location>
</feature>
<evidence type="ECO:0000256" key="8">
    <source>
        <dbReference type="ARBA" id="ARBA00023015"/>
    </source>
</evidence>
<evidence type="ECO:0000256" key="9">
    <source>
        <dbReference type="ARBA" id="ARBA00023136"/>
    </source>
</evidence>
<dbReference type="SMART" id="SM00355">
    <property type="entry name" value="ZnF_C2H2"/>
    <property type="match status" value="3"/>
</dbReference>
<accession>A0AAW2H7I6</accession>
<keyword evidence="3" id="KW-0479">Metal-binding</keyword>
<dbReference type="InterPro" id="IPR007269">
    <property type="entry name" value="ICMT_MeTrfase"/>
</dbReference>
<dbReference type="PROSITE" id="PS50157">
    <property type="entry name" value="ZINC_FINGER_C2H2_2"/>
    <property type="match status" value="1"/>
</dbReference>
<evidence type="ECO:0000256" key="4">
    <source>
        <dbReference type="ARBA" id="ARBA00022737"/>
    </source>
</evidence>
<dbReference type="EMBL" id="JARGDH010000006">
    <property type="protein sequence ID" value="KAL0265703.1"/>
    <property type="molecule type" value="Genomic_DNA"/>
</dbReference>
<keyword evidence="12" id="KW-0489">Methyltransferase</keyword>
<dbReference type="InterPro" id="IPR050329">
    <property type="entry name" value="GLI_C2H2-zinc-finger"/>
</dbReference>
<dbReference type="InterPro" id="IPR036236">
    <property type="entry name" value="Znf_C2H2_sf"/>
</dbReference>
<dbReference type="InterPro" id="IPR013087">
    <property type="entry name" value="Znf_C2H2_type"/>
</dbReference>
<evidence type="ECO:0000256" key="12">
    <source>
        <dbReference type="RuleBase" id="RU362022"/>
    </source>
</evidence>
<evidence type="ECO:0000256" key="5">
    <source>
        <dbReference type="ARBA" id="ARBA00022771"/>
    </source>
</evidence>
<dbReference type="EC" id="2.1.1.100" evidence="12"/>
<dbReference type="PANTHER" id="PTHR19818:SF137">
    <property type="entry name" value="INO80 COMPLEX SUBUNIT 1"/>
    <property type="match status" value="1"/>
</dbReference>
<evidence type="ECO:0000256" key="3">
    <source>
        <dbReference type="ARBA" id="ARBA00022723"/>
    </source>
</evidence>
<dbReference type="PANTHER" id="PTHR19818">
    <property type="entry name" value="ZINC FINGER PROTEIN ZIC AND GLI"/>
    <property type="match status" value="1"/>
</dbReference>
<evidence type="ECO:0000256" key="7">
    <source>
        <dbReference type="ARBA" id="ARBA00022989"/>
    </source>
</evidence>
<dbReference type="GO" id="GO:0045944">
    <property type="term" value="P:positive regulation of transcription by RNA polymerase II"/>
    <property type="evidence" value="ECO:0007669"/>
    <property type="project" value="UniProtKB-ARBA"/>
</dbReference>
<dbReference type="FunFam" id="3.30.160.60:FF:000032">
    <property type="entry name" value="Krueppel-like factor 4"/>
    <property type="match status" value="1"/>
</dbReference>
<keyword evidence="9 12" id="KW-0472">Membrane</keyword>
<dbReference type="Pfam" id="PF00096">
    <property type="entry name" value="zf-C2H2"/>
    <property type="match status" value="1"/>
</dbReference>
<keyword evidence="7 12" id="KW-1133">Transmembrane helix</keyword>
<keyword evidence="12" id="KW-0256">Endoplasmic reticulum</keyword>
<comment type="caution">
    <text evidence="14">The sequence shown here is derived from an EMBL/GenBank/DDBJ whole genome shotgun (WGS) entry which is preliminary data.</text>
</comment>
<protein>
    <recommendedName>
        <fullName evidence="12">Protein-S-isoprenylcysteine O-methyltransferase</fullName>
        <ecNumber evidence="12">2.1.1.100</ecNumber>
    </recommendedName>
</protein>
<keyword evidence="6" id="KW-0862">Zinc</keyword>
<organism evidence="14">
    <name type="scientific">Menopon gallinae</name>
    <name type="common">poultry shaft louse</name>
    <dbReference type="NCBI Taxonomy" id="328185"/>
    <lineage>
        <taxon>Eukaryota</taxon>
        <taxon>Metazoa</taxon>
        <taxon>Ecdysozoa</taxon>
        <taxon>Arthropoda</taxon>
        <taxon>Hexapoda</taxon>
        <taxon>Insecta</taxon>
        <taxon>Pterygota</taxon>
        <taxon>Neoptera</taxon>
        <taxon>Paraneoptera</taxon>
        <taxon>Psocodea</taxon>
        <taxon>Troctomorpha</taxon>
        <taxon>Phthiraptera</taxon>
        <taxon>Amblycera</taxon>
        <taxon>Menoponidae</taxon>
        <taxon>Menopon</taxon>
    </lineage>
</organism>
<comment type="subcellular location">
    <subcellularLocation>
        <location evidence="12">Endoplasmic reticulum membrane</location>
        <topology evidence="12">Multi-pass membrane protein</topology>
    </subcellularLocation>
    <subcellularLocation>
        <location evidence="1">Membrane</location>
        <topology evidence="1">Multi-pass membrane protein</topology>
    </subcellularLocation>
</comment>
<keyword evidence="2 12" id="KW-0812">Transmembrane</keyword>
<comment type="similarity">
    <text evidence="12">Belongs to the class VI-like SAM-binding methyltransferase superfamily. Isoprenylcysteine carboxyl methyltransferase family.</text>
</comment>
<dbReference type="Gene3D" id="3.30.160.60">
    <property type="entry name" value="Classic Zinc Finger"/>
    <property type="match status" value="2"/>
</dbReference>
<comment type="caution">
    <text evidence="12">Lacks conserved residue(s) required for the propagation of feature annotation.</text>
</comment>
<evidence type="ECO:0000256" key="11">
    <source>
        <dbReference type="PROSITE-ProRule" id="PRU00042"/>
    </source>
</evidence>
<dbReference type="GO" id="GO:0000981">
    <property type="term" value="F:DNA-binding transcription factor activity, RNA polymerase II-specific"/>
    <property type="evidence" value="ECO:0007669"/>
    <property type="project" value="UniProtKB-ARBA"/>
</dbReference>
<sequence>MQRVKQSSRNWSPMSTMCLWKECAFECRDSEELKKHLETHVNTDLKCCWTGCSRFAEVQPNKYALIAHLRKHSGDRPFKCQKCSKSYTRSDALNKHLKSHKLAEKNLDDLVARIHYLDLELRRSDVKLRVAEERRTRAFRRMRVAGTKCMEVIRKQLRGSAPQGIPRSPFWDMFLGRPALEMNEELFFFTMGALFVYGKSTSVRVWHVVSLAVFYVFVYSMITRKTSKGHHSSVKIFRPGEVGAGATFLLCEHLFVKRRSSIVCVAVEKVFVVAMLCGYFVSLYSVFERCRRWREEKAFISTGVYKYVRHPFYLGLLIFSVGASVYLASYAHCALAAGAPLSAHVHCPFWLRARQTARAALGSFKASLFSNTPLQSASCAKDALAGSGDAAGGARPCAAQSDVSESEFAEKVLYEGFLSLDSLLFLIEINNMSESATKSMLGKIVIPARKYVSRKVRSSGVEDVLRSFRAAAPSVSYRDKDLKGLLVLRDWYFENDDSQIARRLYLEDHRRLMSELRCTSFQNVSGARGDALDRKYVRMVLALRTAIIEGSNLAQGIRRERGEFIKEFGERPRVSPHELAELRALINLGGAIFEPGLFLQLVSKISIDDKPAFVEKNVLAILKPVEELEFSVRHRPNVEKKDGVLAYLRACRTRQNWIHKNLLDDAFRARTEILEAYLRPEREERVIDKEGAFDRHHERFLIDLINRTENLREDLFERFLVINQDIASTYIKLLQTGRPSLAKALLRAF</sequence>
<dbReference type="GO" id="GO:0008270">
    <property type="term" value="F:zinc ion binding"/>
    <property type="evidence" value="ECO:0007669"/>
    <property type="project" value="UniProtKB-KW"/>
</dbReference>
<keyword evidence="4" id="KW-0677">Repeat</keyword>
<proteinExistence type="inferred from homology"/>
<dbReference type="GO" id="GO:0004671">
    <property type="term" value="F:protein C-terminal S-isoprenylcysteine carboxyl O-methyltransferase activity"/>
    <property type="evidence" value="ECO:0007669"/>
    <property type="project" value="UniProtKB-EC"/>
</dbReference>
<evidence type="ECO:0000259" key="13">
    <source>
        <dbReference type="PROSITE" id="PS50157"/>
    </source>
</evidence>
<dbReference type="GO" id="GO:0005634">
    <property type="term" value="C:nucleus"/>
    <property type="evidence" value="ECO:0007669"/>
    <property type="project" value="UniProtKB-ARBA"/>
</dbReference>
<name>A0AAW2H7I6_9NEOP</name>
<dbReference type="GO" id="GO:0000976">
    <property type="term" value="F:transcription cis-regulatory region binding"/>
    <property type="evidence" value="ECO:0007669"/>
    <property type="project" value="UniProtKB-ARBA"/>
</dbReference>
<dbReference type="PROSITE" id="PS00028">
    <property type="entry name" value="ZINC_FINGER_C2H2_1"/>
    <property type="match status" value="2"/>
</dbReference>
<feature type="transmembrane region" description="Helical" evidence="12">
    <location>
        <begin position="270"/>
        <end position="287"/>
    </location>
</feature>
<evidence type="ECO:0000313" key="14">
    <source>
        <dbReference type="EMBL" id="KAL0265703.1"/>
    </source>
</evidence>
<dbReference type="GO" id="GO:0005789">
    <property type="term" value="C:endoplasmic reticulum membrane"/>
    <property type="evidence" value="ECO:0007669"/>
    <property type="project" value="UniProtKB-SubCell"/>
</dbReference>
<dbReference type="AlphaFoldDB" id="A0AAW2H7I6"/>
<keyword evidence="12" id="KW-0949">S-adenosyl-L-methionine</keyword>
<keyword evidence="5 11" id="KW-0863">Zinc-finger</keyword>
<feature type="domain" description="C2H2-type" evidence="13">
    <location>
        <begin position="78"/>
        <end position="105"/>
    </location>
</feature>
<dbReference type="Pfam" id="PF04140">
    <property type="entry name" value="ICMT"/>
    <property type="match status" value="1"/>
</dbReference>
<keyword evidence="10" id="KW-0804">Transcription</keyword>
<evidence type="ECO:0000256" key="1">
    <source>
        <dbReference type="ARBA" id="ARBA00004141"/>
    </source>
</evidence>
<reference evidence="14" key="1">
    <citation type="journal article" date="2024" name="Gigascience">
        <title>Chromosome-level genome of the poultry shaft louse Menopon gallinae provides insight into the host-switching and adaptive evolution of parasitic lice.</title>
        <authorList>
            <person name="Xu Y."/>
            <person name="Ma L."/>
            <person name="Liu S."/>
            <person name="Liang Y."/>
            <person name="Liu Q."/>
            <person name="He Z."/>
            <person name="Tian L."/>
            <person name="Duan Y."/>
            <person name="Cai W."/>
            <person name="Li H."/>
            <person name="Song F."/>
        </authorList>
    </citation>
    <scope>NUCLEOTIDE SEQUENCE</scope>
    <source>
        <strain evidence="14">Cailab_2023a</strain>
    </source>
</reference>
<evidence type="ECO:0000256" key="6">
    <source>
        <dbReference type="ARBA" id="ARBA00022833"/>
    </source>
</evidence>
<keyword evidence="8" id="KW-0805">Transcription regulation</keyword>
<gene>
    <name evidence="14" type="ORF">PYX00_011417</name>
</gene>